<dbReference type="PANTHER" id="PTHR34482">
    <property type="entry name" value="DNA DAMAGE-INDUCIBLE PROTEIN 1-LIKE"/>
    <property type="match status" value="1"/>
</dbReference>
<protein>
    <submittedName>
        <fullName evidence="3">Maturase K</fullName>
    </submittedName>
</protein>
<evidence type="ECO:0000259" key="2">
    <source>
        <dbReference type="Pfam" id="PF03732"/>
    </source>
</evidence>
<gene>
    <name evidence="3" type="ORF">EPI10_021161</name>
</gene>
<accession>A0A5B6WI12</accession>
<feature type="domain" description="Retrotransposon gag" evidence="2">
    <location>
        <begin position="121"/>
        <end position="216"/>
    </location>
</feature>
<keyword evidence="4" id="KW-1185">Reference proteome</keyword>
<dbReference type="EMBL" id="SMMG02000003">
    <property type="protein sequence ID" value="KAA3480745.1"/>
    <property type="molecule type" value="Genomic_DNA"/>
</dbReference>
<dbReference type="PANTHER" id="PTHR34482:SF36">
    <property type="entry name" value="RETROTRANSPOSON GAG DOMAIN-CONTAINING PROTEIN"/>
    <property type="match status" value="1"/>
</dbReference>
<evidence type="ECO:0000256" key="1">
    <source>
        <dbReference type="SAM" id="MobiDB-lite"/>
    </source>
</evidence>
<evidence type="ECO:0000313" key="3">
    <source>
        <dbReference type="EMBL" id="KAA3480745.1"/>
    </source>
</evidence>
<name>A0A5B6WI12_9ROSI</name>
<proteinExistence type="predicted"/>
<reference evidence="3" key="1">
    <citation type="submission" date="2019-08" db="EMBL/GenBank/DDBJ databases">
        <authorList>
            <person name="Liu F."/>
        </authorList>
    </citation>
    <scope>NUCLEOTIDE SEQUENCE [LARGE SCALE GENOMIC DNA]</scope>
    <source>
        <strain evidence="3">PA1801</strain>
        <tissue evidence="3">Leaf</tissue>
    </source>
</reference>
<feature type="region of interest" description="Disordered" evidence="1">
    <location>
        <begin position="244"/>
        <end position="294"/>
    </location>
</feature>
<feature type="compositionally biased region" description="Polar residues" evidence="1">
    <location>
        <begin position="279"/>
        <end position="294"/>
    </location>
</feature>
<sequence>MVYVVAPDDSKPCFYVVYGSDQSATDDAASNVPATAQGIVPVQNGPETKGQGEEAWEAFLQMMSIELVRTPKPLVDKIRKQEAEDFRANIDDDPKRVEFWLENSMKVFDELSCTPEESLKCIVSLLRDSAYHWWKTLTLVVPKEKVTWDFFLKEFQKKYISQRFVDQKRKEFLELKQGKMTLAEYEHEFVRLSKYTQKCVSTEAILCKRFEDGLNEDLRLLVGILELKEFVVLVDRASKAKELSKEKRKAVSEPRDARERPMSKSYQAQSKRSKEVNPRMSTSVGYSQREQGNTYSGSRVQATSMASWEIQSPNQSAQVVADITLGSVGETTGIVISVVPPTISSETALKGITRRRNRK</sequence>
<dbReference type="Proteomes" id="UP000325315">
    <property type="component" value="Unassembled WGS sequence"/>
</dbReference>
<dbReference type="AlphaFoldDB" id="A0A5B6WI12"/>
<comment type="caution">
    <text evidence="3">The sequence shown here is derived from an EMBL/GenBank/DDBJ whole genome shotgun (WGS) entry which is preliminary data.</text>
</comment>
<evidence type="ECO:0000313" key="4">
    <source>
        <dbReference type="Proteomes" id="UP000325315"/>
    </source>
</evidence>
<dbReference type="OrthoDB" id="2272416at2759"/>
<dbReference type="Pfam" id="PF03732">
    <property type="entry name" value="Retrotrans_gag"/>
    <property type="match status" value="1"/>
</dbReference>
<organism evidence="3 4">
    <name type="scientific">Gossypium australe</name>
    <dbReference type="NCBI Taxonomy" id="47621"/>
    <lineage>
        <taxon>Eukaryota</taxon>
        <taxon>Viridiplantae</taxon>
        <taxon>Streptophyta</taxon>
        <taxon>Embryophyta</taxon>
        <taxon>Tracheophyta</taxon>
        <taxon>Spermatophyta</taxon>
        <taxon>Magnoliopsida</taxon>
        <taxon>eudicotyledons</taxon>
        <taxon>Gunneridae</taxon>
        <taxon>Pentapetalae</taxon>
        <taxon>rosids</taxon>
        <taxon>malvids</taxon>
        <taxon>Malvales</taxon>
        <taxon>Malvaceae</taxon>
        <taxon>Malvoideae</taxon>
        <taxon>Gossypium</taxon>
    </lineage>
</organism>
<dbReference type="InterPro" id="IPR005162">
    <property type="entry name" value="Retrotrans_gag_dom"/>
</dbReference>
<feature type="compositionally biased region" description="Basic and acidic residues" evidence="1">
    <location>
        <begin position="244"/>
        <end position="262"/>
    </location>
</feature>